<keyword evidence="12 17" id="KW-1133">Transmembrane helix</keyword>
<keyword evidence="9" id="KW-0999">Mitochondrion inner membrane</keyword>
<evidence type="ECO:0000256" key="15">
    <source>
        <dbReference type="ARBA" id="ARBA00032395"/>
    </source>
</evidence>
<comment type="subunit">
    <text evidence="4">Complex I is composed of 45 different subunits.</text>
</comment>
<dbReference type="PANTHER" id="PTHR13178:SF0">
    <property type="entry name" value="NADH DEHYDROGENASE [UBIQUINONE] 1 BETA SUBCOMPLEX SUBUNIT 5, MITOCHONDRIAL"/>
    <property type="match status" value="1"/>
</dbReference>
<keyword evidence="7" id="KW-0679">Respiratory chain</keyword>
<dbReference type="EMBL" id="SEYY01008402">
    <property type="protein sequence ID" value="KAB7502159.1"/>
    <property type="molecule type" value="Genomic_DNA"/>
</dbReference>
<evidence type="ECO:0000256" key="4">
    <source>
        <dbReference type="ARBA" id="ARBA00011533"/>
    </source>
</evidence>
<comment type="function">
    <text evidence="1">Accessory subunit of the mitochondrial membrane respiratory chain NADH dehydrogenase (Complex I), that is believed not to be involved in catalysis. Complex I functions in the transfer of electrons from NADH to the respiratory chain. The immediate electron acceptor for the enzyme is believed to be ubiquinone.</text>
</comment>
<comment type="similarity">
    <text evidence="3">Belongs to the complex I NDUFB5 subunit family.</text>
</comment>
<feature type="transmembrane region" description="Helical" evidence="17">
    <location>
        <begin position="121"/>
        <end position="143"/>
    </location>
</feature>
<keyword evidence="19" id="KW-1185">Reference proteome</keyword>
<dbReference type="Pfam" id="PF09781">
    <property type="entry name" value="NDUF_B5"/>
    <property type="match status" value="1"/>
</dbReference>
<dbReference type="PANTHER" id="PTHR13178">
    <property type="entry name" value="NADH-UBIQUINONE OXIDOREDUCTASE SGDH SUBUNIT"/>
    <property type="match status" value="1"/>
</dbReference>
<evidence type="ECO:0000256" key="10">
    <source>
        <dbReference type="ARBA" id="ARBA00022946"/>
    </source>
</evidence>
<evidence type="ECO:0000313" key="19">
    <source>
        <dbReference type="Proteomes" id="UP000326759"/>
    </source>
</evidence>
<dbReference type="AlphaFoldDB" id="A0A5N5T7L0"/>
<evidence type="ECO:0000256" key="14">
    <source>
        <dbReference type="ARBA" id="ARBA00023136"/>
    </source>
</evidence>
<comment type="caution">
    <text evidence="18">The sequence shown here is derived from an EMBL/GenBank/DDBJ whole genome shotgun (WGS) entry which is preliminary data.</text>
</comment>
<dbReference type="OrthoDB" id="9995605at2759"/>
<keyword evidence="10" id="KW-0809">Transit peptide</keyword>
<comment type="subcellular location">
    <subcellularLocation>
        <location evidence="2">Mitochondrion inner membrane</location>
        <topology evidence="2">Single-pass membrane protein</topology>
    </subcellularLocation>
</comment>
<evidence type="ECO:0000256" key="2">
    <source>
        <dbReference type="ARBA" id="ARBA00004434"/>
    </source>
</evidence>
<evidence type="ECO:0000256" key="9">
    <source>
        <dbReference type="ARBA" id="ARBA00022792"/>
    </source>
</evidence>
<evidence type="ECO:0000256" key="12">
    <source>
        <dbReference type="ARBA" id="ARBA00022989"/>
    </source>
</evidence>
<evidence type="ECO:0000256" key="7">
    <source>
        <dbReference type="ARBA" id="ARBA00022660"/>
    </source>
</evidence>
<sequence length="198" mass="23618">MSVLSVLRKTFPPVQSVCRTWKLNGTTIQVRKAGGGPRKMEIMPSNFSWHQFKDYLHFYLMVGIIPLTLLVTYCNIFIGPAELREIPEGYVPKKWEYYRHCLVQKKPFHYFTFLHEIYGKFVNIIAELYIFITLVYFLLNILLKEKIGIKIEDQVKTAMKINMDSTANYWYRPPVTKYMMGVRKEFEEEEREYVMTEE</sequence>
<keyword evidence="11" id="KW-0249">Electron transport</keyword>
<dbReference type="InterPro" id="IPR019173">
    <property type="entry name" value="NADH_UbQ_OxRdtase_B5_su"/>
</dbReference>
<evidence type="ECO:0000256" key="17">
    <source>
        <dbReference type="SAM" id="Phobius"/>
    </source>
</evidence>
<evidence type="ECO:0000256" key="3">
    <source>
        <dbReference type="ARBA" id="ARBA00007152"/>
    </source>
</evidence>
<evidence type="ECO:0000256" key="8">
    <source>
        <dbReference type="ARBA" id="ARBA00022692"/>
    </source>
</evidence>
<evidence type="ECO:0000256" key="16">
    <source>
        <dbReference type="ARBA" id="ARBA00032550"/>
    </source>
</evidence>
<feature type="transmembrane region" description="Helical" evidence="17">
    <location>
        <begin position="58"/>
        <end position="78"/>
    </location>
</feature>
<evidence type="ECO:0000256" key="6">
    <source>
        <dbReference type="ARBA" id="ARBA00022448"/>
    </source>
</evidence>
<protein>
    <recommendedName>
        <fullName evidence="5">NADH dehydrogenase [ubiquinone] 1 beta subcomplex subunit 5, mitochondrial</fullName>
    </recommendedName>
    <alternativeName>
        <fullName evidence="16">Complex I-SGDH</fullName>
    </alternativeName>
    <alternativeName>
        <fullName evidence="15">NADH-ubiquinone oxidoreductase SGDH subunit</fullName>
    </alternativeName>
</protein>
<accession>A0A5N5T7L0</accession>
<dbReference type="Proteomes" id="UP000326759">
    <property type="component" value="Unassembled WGS sequence"/>
</dbReference>
<organism evidence="18 19">
    <name type="scientific">Armadillidium nasatum</name>
    <dbReference type="NCBI Taxonomy" id="96803"/>
    <lineage>
        <taxon>Eukaryota</taxon>
        <taxon>Metazoa</taxon>
        <taxon>Ecdysozoa</taxon>
        <taxon>Arthropoda</taxon>
        <taxon>Crustacea</taxon>
        <taxon>Multicrustacea</taxon>
        <taxon>Malacostraca</taxon>
        <taxon>Eumalacostraca</taxon>
        <taxon>Peracarida</taxon>
        <taxon>Isopoda</taxon>
        <taxon>Oniscidea</taxon>
        <taxon>Crinocheta</taxon>
        <taxon>Armadillidiidae</taxon>
        <taxon>Armadillidium</taxon>
    </lineage>
</organism>
<evidence type="ECO:0000256" key="11">
    <source>
        <dbReference type="ARBA" id="ARBA00022982"/>
    </source>
</evidence>
<evidence type="ECO:0000256" key="5">
    <source>
        <dbReference type="ARBA" id="ARBA00015175"/>
    </source>
</evidence>
<evidence type="ECO:0000313" key="18">
    <source>
        <dbReference type="EMBL" id="KAB7502159.1"/>
    </source>
</evidence>
<keyword evidence="13" id="KW-0496">Mitochondrion</keyword>
<proteinExistence type="inferred from homology"/>
<gene>
    <name evidence="18" type="primary">NDUFB5</name>
    <name evidence="18" type="ORF">Anas_10769</name>
</gene>
<dbReference type="GO" id="GO:0005743">
    <property type="term" value="C:mitochondrial inner membrane"/>
    <property type="evidence" value="ECO:0007669"/>
    <property type="project" value="UniProtKB-SubCell"/>
</dbReference>
<reference evidence="18 19" key="1">
    <citation type="journal article" date="2019" name="PLoS Biol.">
        <title>Sex chromosomes control vertical transmission of feminizing Wolbachia symbionts in an isopod.</title>
        <authorList>
            <person name="Becking T."/>
            <person name="Chebbi M.A."/>
            <person name="Giraud I."/>
            <person name="Moumen B."/>
            <person name="Laverre T."/>
            <person name="Caubet Y."/>
            <person name="Peccoud J."/>
            <person name="Gilbert C."/>
            <person name="Cordaux R."/>
        </authorList>
    </citation>
    <scope>NUCLEOTIDE SEQUENCE [LARGE SCALE GENOMIC DNA]</scope>
    <source>
        <strain evidence="18">ANa2</strain>
        <tissue evidence="18">Whole body excluding digestive tract and cuticle</tissue>
    </source>
</reference>
<evidence type="ECO:0000256" key="1">
    <source>
        <dbReference type="ARBA" id="ARBA00003195"/>
    </source>
</evidence>
<keyword evidence="18" id="KW-0830">Ubiquinone</keyword>
<keyword evidence="8 17" id="KW-0812">Transmembrane</keyword>
<evidence type="ECO:0000256" key="13">
    <source>
        <dbReference type="ARBA" id="ARBA00023128"/>
    </source>
</evidence>
<keyword evidence="14 17" id="KW-0472">Membrane</keyword>
<name>A0A5N5T7L0_9CRUS</name>
<keyword evidence="6" id="KW-0813">Transport</keyword>